<dbReference type="CDD" id="cd00761">
    <property type="entry name" value="Glyco_tranf_GTA_type"/>
    <property type="match status" value="1"/>
</dbReference>
<dbReference type="EMBL" id="CP033915">
    <property type="protein sequence ID" value="AZA87971.1"/>
    <property type="molecule type" value="Genomic_DNA"/>
</dbReference>
<dbReference type="PANTHER" id="PTHR22916">
    <property type="entry name" value="GLYCOSYLTRANSFERASE"/>
    <property type="match status" value="1"/>
</dbReference>
<gene>
    <name evidence="2" type="ORF">EG349_14775</name>
    <name evidence="3" type="ORF">EG353_13555</name>
</gene>
<dbReference type="PANTHER" id="PTHR22916:SF3">
    <property type="entry name" value="UDP-GLCNAC:BETAGAL BETA-1,3-N-ACETYLGLUCOSAMINYLTRANSFERASE-LIKE PROTEIN 1"/>
    <property type="match status" value="1"/>
</dbReference>
<dbReference type="EMBL" id="CP033912">
    <property type="protein sequence ID" value="AZA96531.1"/>
    <property type="molecule type" value="Genomic_DNA"/>
</dbReference>
<dbReference type="Proteomes" id="UP000281741">
    <property type="component" value="Chromosome"/>
</dbReference>
<dbReference type="SUPFAM" id="SSF53448">
    <property type="entry name" value="Nucleotide-diphospho-sugar transferases"/>
    <property type="match status" value="1"/>
</dbReference>
<protein>
    <submittedName>
        <fullName evidence="2">Glycosyltransferase</fullName>
    </submittedName>
</protein>
<dbReference type="InterPro" id="IPR001173">
    <property type="entry name" value="Glyco_trans_2-like"/>
</dbReference>
<dbReference type="Proteomes" id="UP000274073">
    <property type="component" value="Chromosome"/>
</dbReference>
<dbReference type="KEGG" id="csha:EG350_02055"/>
<evidence type="ECO:0000259" key="1">
    <source>
        <dbReference type="Pfam" id="PF00535"/>
    </source>
</evidence>
<dbReference type="InterPro" id="IPR029044">
    <property type="entry name" value="Nucleotide-diphossugar_trans"/>
</dbReference>
<reference evidence="4 5" key="1">
    <citation type="submission" date="2018-11" db="EMBL/GenBank/DDBJ databases">
        <title>Proposal to divide the Flavobacteriaceae and reorganize its genera based on Amino Acid Identity values calculated from whole genome sequences.</title>
        <authorList>
            <person name="Nicholson A.C."/>
            <person name="Gulvik C.A."/>
            <person name="Whitney A.M."/>
            <person name="Humrighouse B.W."/>
            <person name="Bell M."/>
            <person name="Holmes B."/>
            <person name="Steigerwalt A.G."/>
            <person name="Villarma A."/>
            <person name="Sheth M."/>
            <person name="Batra D."/>
            <person name="Pryor J."/>
            <person name="Bernardet J.-F."/>
            <person name="Hugo C."/>
            <person name="Kampfer P."/>
            <person name="Newman J."/>
            <person name="McQuiston J.R."/>
        </authorList>
    </citation>
    <scope>NUCLEOTIDE SEQUENCE [LARGE SCALE GENOMIC DNA]</scope>
    <source>
        <strain evidence="2 4">G0207</strain>
        <strain evidence="3 5">H5143</strain>
    </source>
</reference>
<dbReference type="GO" id="GO:0016758">
    <property type="term" value="F:hexosyltransferase activity"/>
    <property type="evidence" value="ECO:0007669"/>
    <property type="project" value="UniProtKB-ARBA"/>
</dbReference>
<evidence type="ECO:0000313" key="2">
    <source>
        <dbReference type="EMBL" id="AZA87971.1"/>
    </source>
</evidence>
<dbReference type="Gene3D" id="3.90.550.10">
    <property type="entry name" value="Spore Coat Polysaccharide Biosynthesis Protein SpsA, Chain A"/>
    <property type="match status" value="1"/>
</dbReference>
<organism evidence="2 4">
    <name type="scientific">Chryseobacterium shandongense</name>
    <dbReference type="NCBI Taxonomy" id="1493872"/>
    <lineage>
        <taxon>Bacteria</taxon>
        <taxon>Pseudomonadati</taxon>
        <taxon>Bacteroidota</taxon>
        <taxon>Flavobacteriia</taxon>
        <taxon>Flavobacteriales</taxon>
        <taxon>Weeksellaceae</taxon>
        <taxon>Chryseobacterium group</taxon>
        <taxon>Chryseobacterium</taxon>
    </lineage>
</organism>
<name>A0A3G6MRT4_9FLAO</name>
<dbReference type="RefSeq" id="WP_123850564.1">
    <property type="nucleotide sequence ID" value="NZ_CP033912.1"/>
</dbReference>
<dbReference type="OrthoDB" id="396512at2"/>
<evidence type="ECO:0000313" key="5">
    <source>
        <dbReference type="Proteomes" id="UP000281741"/>
    </source>
</evidence>
<dbReference type="Pfam" id="PF00535">
    <property type="entry name" value="Glycos_transf_2"/>
    <property type="match status" value="1"/>
</dbReference>
<proteinExistence type="predicted"/>
<evidence type="ECO:0000313" key="3">
    <source>
        <dbReference type="EMBL" id="AZA96531.1"/>
    </source>
</evidence>
<sequence>MSPSVSIIVPCYNASHYMHEVLLSIQNQTYKNFQCILINDGSTDNTLEIIKNFPDERFEIYDQQNKGLSDTRNFGLEKAEGDFIFFCDSDDLLPPKAIETLVFAYTGKEDIIVGKTATYSWDKKENVSSLPHPSERQVIANDHSEVLIKNMTEGLSPIAQNKLYRKAFIRENHLKFLSGIYHEDELWFFETMFRAKNVTFIPEVTYLYTVDNAQSITKKKSDKNLLGYLSVIKTIYNKYYLKYPDSNISAYYISYLKKITIGNFKNDSNYSDEAVFEMEKTFKEANPEFNDAINLKNIEKTYFKYLNTVSLKDSNTIKKEYFNRPVNSLRKHFKIIMFRLFNSNSK</sequence>
<accession>A0A3G6MRT4</accession>
<evidence type="ECO:0000313" key="4">
    <source>
        <dbReference type="Proteomes" id="UP000274073"/>
    </source>
</evidence>
<keyword evidence="5" id="KW-1185">Reference proteome</keyword>
<dbReference type="AlphaFoldDB" id="A0A3G6MRT4"/>
<feature type="domain" description="Glycosyltransferase 2-like" evidence="1">
    <location>
        <begin position="6"/>
        <end position="137"/>
    </location>
</feature>